<keyword evidence="2" id="KW-0449">Lipoprotein</keyword>
<organism evidence="2 3">
    <name type="scientific">Segniliparus rotundus (strain ATCC BAA-972 / CDC 1076 / CIP 108378 / DSM 44985 / JCM 13578)</name>
    <dbReference type="NCBI Taxonomy" id="640132"/>
    <lineage>
        <taxon>Bacteria</taxon>
        <taxon>Bacillati</taxon>
        <taxon>Actinomycetota</taxon>
        <taxon>Actinomycetes</taxon>
        <taxon>Mycobacteriales</taxon>
        <taxon>Segniliparaceae</taxon>
        <taxon>Segniliparus</taxon>
    </lineage>
</organism>
<evidence type="ECO:0000256" key="1">
    <source>
        <dbReference type="SAM" id="MobiDB-lite"/>
    </source>
</evidence>
<name>D6Z8K8_SEGRD</name>
<gene>
    <name evidence="2" type="ordered locus">Srot_1828</name>
</gene>
<keyword evidence="3" id="KW-1185">Reference proteome</keyword>
<dbReference type="HOGENOM" id="CLU_045670_0_0_11"/>
<dbReference type="STRING" id="640132.Srot_1828"/>
<reference evidence="2 3" key="1">
    <citation type="journal article" date="2010" name="Stand. Genomic Sci.">
        <title>Complete genome sequence of Segniliparus rotundus type strain (CDC 1076).</title>
        <authorList>
            <person name="Sikorski J."/>
            <person name="Lapidus A."/>
            <person name="Copeland A."/>
            <person name="Misra M."/>
            <person name="Glavina Del Rio T."/>
            <person name="Nolan M."/>
            <person name="Lucas S."/>
            <person name="Chen F."/>
            <person name="Tice H."/>
            <person name="Cheng J.F."/>
            <person name="Jando M."/>
            <person name="Schneider S."/>
            <person name="Bruce D."/>
            <person name="Goodwin L."/>
            <person name="Pitluck S."/>
            <person name="Liolios K."/>
            <person name="Mikhailova N."/>
            <person name="Pati A."/>
            <person name="Ivanova N."/>
            <person name="Mavromatis K."/>
            <person name="Chen A."/>
            <person name="Palaniappan K."/>
            <person name="Chertkov O."/>
            <person name="Land M."/>
            <person name="Hauser L."/>
            <person name="Chang Y.J."/>
            <person name="Jeffries C.D."/>
            <person name="Brettin T."/>
            <person name="Detter J.C."/>
            <person name="Han C."/>
            <person name="Rohde M."/>
            <person name="Goker M."/>
            <person name="Bristow J."/>
            <person name="Eisen J.A."/>
            <person name="Markowitz V."/>
            <person name="Hugenholtz P."/>
            <person name="Kyrpides N.C."/>
            <person name="Klenk H.P."/>
        </authorList>
    </citation>
    <scope>NUCLEOTIDE SEQUENCE [LARGE SCALE GENOMIC DNA]</scope>
    <source>
        <strain evidence="3">ATCC BAA-972 / CDC 1076 / CIP 108378 / DSM 44985 / JCM 13578</strain>
    </source>
</reference>
<dbReference type="RefSeq" id="WP_013138741.1">
    <property type="nucleotide sequence ID" value="NC_014168.1"/>
</dbReference>
<proteinExistence type="predicted"/>
<protein>
    <submittedName>
        <fullName evidence="2">Lipoprotein peptidase LpqM</fullName>
    </submittedName>
</protein>
<dbReference type="eggNOG" id="COG2321">
    <property type="taxonomic scope" value="Bacteria"/>
</dbReference>
<dbReference type="KEGG" id="srt:Srot_1828"/>
<dbReference type="SUPFAM" id="SSF55486">
    <property type="entry name" value="Metalloproteases ('zincins'), catalytic domain"/>
    <property type="match status" value="1"/>
</dbReference>
<evidence type="ECO:0000313" key="3">
    <source>
        <dbReference type="Proteomes" id="UP000002247"/>
    </source>
</evidence>
<feature type="region of interest" description="Disordered" evidence="1">
    <location>
        <begin position="1"/>
        <end position="58"/>
    </location>
</feature>
<evidence type="ECO:0000313" key="2">
    <source>
        <dbReference type="EMBL" id="ADG98288.1"/>
    </source>
</evidence>
<dbReference type="Proteomes" id="UP000002247">
    <property type="component" value="Chromosome"/>
</dbReference>
<sequence>MTASCVEVVSGKPSRTPPSYRDVVPGLPAAAGPNGLKAGVPVQARPLRGTQGEDETGRKTDQLAMAALEDIEAFWKEKLPKYFTRAAPFQPVGTLYSYDSRDRDAMACGHTTYNEPNAMYCPREDAIAWDRGLLMPLLDNEFPPIAIVAVFAHEYGHRIQHLAKTADETDPTIVLEQQADCFAGFFIHHVVQGRAKHFQLNSSNGLNTILAAMLALRDTPKAATEDDYEENEHGSGFDRVSAFRMGFAEGADACAKIDKKEIDKRRKGLPIVPDPRLGQDNVPIDRSHIEHYVIASINNFYKDMLPTPPKVTYGGIDKTCPNQKLDPDPHKAPPALYCEATDTVSLDIPALAKIGVPTQEGGVPLQITGDTAAFSIIASRFALAYLKHIGQPRSGLGAGLVGACLAGAWLRSIVGVPGVDVQNKPIILTPGDLDKPTSELLQHGYIAQDVNNQAAPSALTRFNAFRVGVVGPKEVCVKQYPPLA</sequence>
<dbReference type="InterPro" id="IPR007343">
    <property type="entry name" value="Uncharacterised_pept_Zn_put"/>
</dbReference>
<accession>D6Z8K8</accession>
<dbReference type="EMBL" id="CP001958">
    <property type="protein sequence ID" value="ADG98288.1"/>
    <property type="molecule type" value="Genomic_DNA"/>
</dbReference>
<dbReference type="AlphaFoldDB" id="D6Z8K8"/>
<dbReference type="Pfam" id="PF04228">
    <property type="entry name" value="Zn_peptidase"/>
    <property type="match status" value="1"/>
</dbReference>